<gene>
    <name evidence="3" type="ORF">CS347_22405</name>
</gene>
<dbReference type="RefSeq" id="WP_127814820.1">
    <property type="nucleotide sequence ID" value="NZ_CP138903.1"/>
</dbReference>
<organism evidence="3 4">
    <name type="scientific">Bordetella hinzii</name>
    <dbReference type="NCBI Taxonomy" id="103855"/>
    <lineage>
        <taxon>Bacteria</taxon>
        <taxon>Pseudomonadati</taxon>
        <taxon>Pseudomonadota</taxon>
        <taxon>Betaproteobacteria</taxon>
        <taxon>Burkholderiales</taxon>
        <taxon>Alcaligenaceae</taxon>
        <taxon>Bordetella</taxon>
    </lineage>
</organism>
<dbReference type="AlphaFoldDB" id="A0AAN1S031"/>
<evidence type="ECO:0000259" key="2">
    <source>
        <dbReference type="Pfam" id="PF09722"/>
    </source>
</evidence>
<proteinExistence type="predicted"/>
<dbReference type="Proteomes" id="UP000282741">
    <property type="component" value="Chromosome"/>
</dbReference>
<evidence type="ECO:0000256" key="1">
    <source>
        <dbReference type="SAM" id="MobiDB-lite"/>
    </source>
</evidence>
<feature type="region of interest" description="Disordered" evidence="1">
    <location>
        <begin position="1"/>
        <end position="47"/>
    </location>
</feature>
<feature type="domain" description="Antitoxin Xre/MbcA/ParS-like toxin-binding" evidence="2">
    <location>
        <begin position="76"/>
        <end position="125"/>
    </location>
</feature>
<dbReference type="Pfam" id="PF09722">
    <property type="entry name" value="Xre_MbcA_ParS_C"/>
    <property type="match status" value="1"/>
</dbReference>
<evidence type="ECO:0000313" key="3">
    <source>
        <dbReference type="EMBL" id="AZW19307.1"/>
    </source>
</evidence>
<name>A0AAN1S031_9BORD</name>
<feature type="compositionally biased region" description="Pro residues" evidence="1">
    <location>
        <begin position="33"/>
        <end position="42"/>
    </location>
</feature>
<accession>A0AAN1S031</accession>
<dbReference type="EMBL" id="CP024172">
    <property type="protein sequence ID" value="AZW19307.1"/>
    <property type="molecule type" value="Genomic_DNA"/>
</dbReference>
<dbReference type="InterPro" id="IPR024467">
    <property type="entry name" value="Xre/MbcA/ParS-like_toxin-bd"/>
</dbReference>
<reference evidence="4" key="1">
    <citation type="submission" date="2017-10" db="EMBL/GenBank/DDBJ databases">
        <title>Whole genome sequencing of various Bordetella species.</title>
        <authorList>
            <person name="Weigand M.R."/>
            <person name="Loparev V."/>
            <person name="Peng Y."/>
            <person name="Bowden K.E."/>
            <person name="Tondella M.L."/>
            <person name="Williams M.M."/>
        </authorList>
    </citation>
    <scope>NUCLEOTIDE SEQUENCE [LARGE SCALE GENOMIC DNA]</scope>
    <source>
        <strain evidence="4">H720</strain>
    </source>
</reference>
<evidence type="ECO:0000313" key="4">
    <source>
        <dbReference type="Proteomes" id="UP000282741"/>
    </source>
</evidence>
<sequence length="128" mass="14386">MARHSVRRSAPDNEARRDARRLHRARLREAAEPPAPGQPPWPLAQADAADARAVQAVCRAASEAELRRLVHVACLAEVVFGSQALAWRWMCEPKMRLRGATPLACALRAREYRNIERWLMQIEEGGLA</sequence>
<protein>
    <recommendedName>
        <fullName evidence="2">Antitoxin Xre/MbcA/ParS-like toxin-binding domain-containing protein</fullName>
    </recommendedName>
</protein>